<evidence type="ECO:0000256" key="12">
    <source>
        <dbReference type="ARBA" id="ARBA00033140"/>
    </source>
</evidence>
<keyword evidence="7 16" id="KW-0548">Nucleotidyltransferase</keyword>
<evidence type="ECO:0000313" key="17">
    <source>
        <dbReference type="Proteomes" id="UP000321567"/>
    </source>
</evidence>
<dbReference type="InterPro" id="IPR004821">
    <property type="entry name" value="Cyt_trans-like"/>
</dbReference>
<dbReference type="GO" id="GO:0005524">
    <property type="term" value="F:ATP binding"/>
    <property type="evidence" value="ECO:0007669"/>
    <property type="project" value="UniProtKB-KW"/>
</dbReference>
<comment type="similarity">
    <text evidence="3">Belongs to the NadD family.</text>
</comment>
<dbReference type="EC" id="2.7.7.18" evidence="4"/>
<evidence type="ECO:0000256" key="11">
    <source>
        <dbReference type="ARBA" id="ARBA00031253"/>
    </source>
</evidence>
<dbReference type="PANTHER" id="PTHR39321">
    <property type="entry name" value="NICOTINATE-NUCLEOTIDE ADENYLYLTRANSFERASE-RELATED"/>
    <property type="match status" value="1"/>
</dbReference>
<dbReference type="OrthoDB" id="5295945at2"/>
<dbReference type="Pfam" id="PF01467">
    <property type="entry name" value="CTP_transf_like"/>
    <property type="match status" value="1"/>
</dbReference>
<evidence type="ECO:0000256" key="2">
    <source>
        <dbReference type="ARBA" id="ARBA00005019"/>
    </source>
</evidence>
<keyword evidence="17" id="KW-1185">Reference proteome</keyword>
<dbReference type="PANTHER" id="PTHR39321:SF3">
    <property type="entry name" value="PHOSPHOPANTETHEINE ADENYLYLTRANSFERASE"/>
    <property type="match status" value="1"/>
</dbReference>
<evidence type="ECO:0000256" key="9">
    <source>
        <dbReference type="ARBA" id="ARBA00022840"/>
    </source>
</evidence>
<comment type="caution">
    <text evidence="16">The sequence shown here is derived from an EMBL/GenBank/DDBJ whole genome shotgun (WGS) entry which is preliminary data.</text>
</comment>
<keyword evidence="6 16" id="KW-0808">Transferase</keyword>
<dbReference type="CDD" id="cd02165">
    <property type="entry name" value="NMNAT"/>
    <property type="match status" value="1"/>
</dbReference>
<organism evidence="16 17">
    <name type="scientific">Pararhodospirillum oryzae</name>
    <dbReference type="NCBI Taxonomy" id="478448"/>
    <lineage>
        <taxon>Bacteria</taxon>
        <taxon>Pseudomonadati</taxon>
        <taxon>Pseudomonadota</taxon>
        <taxon>Alphaproteobacteria</taxon>
        <taxon>Rhodospirillales</taxon>
        <taxon>Rhodospirillaceae</taxon>
        <taxon>Pararhodospirillum</taxon>
    </lineage>
</organism>
<evidence type="ECO:0000256" key="6">
    <source>
        <dbReference type="ARBA" id="ARBA00022679"/>
    </source>
</evidence>
<keyword evidence="9" id="KW-0067">ATP-binding</keyword>
<dbReference type="Gene3D" id="3.40.50.620">
    <property type="entry name" value="HUPs"/>
    <property type="match status" value="1"/>
</dbReference>
<reference evidence="16 17" key="1">
    <citation type="submission" date="2019-07" db="EMBL/GenBank/DDBJ databases">
        <title>Whole genome shotgun sequence of Rhodospirillum oryzae NBRC 107573.</title>
        <authorList>
            <person name="Hosoyama A."/>
            <person name="Uohara A."/>
            <person name="Ohji S."/>
            <person name="Ichikawa N."/>
        </authorList>
    </citation>
    <scope>NUCLEOTIDE SEQUENCE [LARGE SCALE GENOMIC DNA]</scope>
    <source>
        <strain evidence="16 17">NBRC 107573</strain>
    </source>
</reference>
<dbReference type="RefSeq" id="WP_147164382.1">
    <property type="nucleotide sequence ID" value="NZ_BJZO01000074.1"/>
</dbReference>
<sequence>MPTVSRARPSPWGDRRRVRIGVLGGSFNPAHEGHGHISQEALARLRLNAVWWLVSPHNPLKPTCSLAPLATRLASACARTAHDPRLVPLTLESAWGTYRTADTVRTLRQRFPRVRFVWLMGADNLAQFPLWHHWMAIARGTPIAVLDRAPYSTRALMGKAAHRLARYRKPARMAGVLASCPGPAWVFLPIRRHGASATALRARGEGWVPSNDKGMPRTV</sequence>
<keyword evidence="10" id="KW-0520">NAD</keyword>
<proteinExistence type="inferred from homology"/>
<evidence type="ECO:0000313" key="16">
    <source>
        <dbReference type="EMBL" id="GEO82363.1"/>
    </source>
</evidence>
<dbReference type="EMBL" id="BJZO01000074">
    <property type="protein sequence ID" value="GEO82363.1"/>
    <property type="molecule type" value="Genomic_DNA"/>
</dbReference>
<name>A0A512HA75_9PROT</name>
<evidence type="ECO:0000256" key="10">
    <source>
        <dbReference type="ARBA" id="ARBA00023027"/>
    </source>
</evidence>
<keyword evidence="8" id="KW-0547">Nucleotide-binding</keyword>
<evidence type="ECO:0000256" key="13">
    <source>
        <dbReference type="ARBA" id="ARBA00033353"/>
    </source>
</evidence>
<gene>
    <name evidence="16" type="primary">nadD</name>
    <name evidence="16" type="ORF">ROR02_24940</name>
</gene>
<comment type="catalytic activity">
    <reaction evidence="14">
        <text>nicotinate beta-D-ribonucleotide + ATP + H(+) = deamido-NAD(+) + diphosphate</text>
        <dbReference type="Rhea" id="RHEA:22860"/>
        <dbReference type="ChEBI" id="CHEBI:15378"/>
        <dbReference type="ChEBI" id="CHEBI:30616"/>
        <dbReference type="ChEBI" id="CHEBI:33019"/>
        <dbReference type="ChEBI" id="CHEBI:57502"/>
        <dbReference type="ChEBI" id="CHEBI:58437"/>
        <dbReference type="EC" id="2.7.7.18"/>
    </reaction>
</comment>
<evidence type="ECO:0000259" key="15">
    <source>
        <dbReference type="Pfam" id="PF01467"/>
    </source>
</evidence>
<evidence type="ECO:0000256" key="5">
    <source>
        <dbReference type="ARBA" id="ARBA00022642"/>
    </source>
</evidence>
<evidence type="ECO:0000256" key="7">
    <source>
        <dbReference type="ARBA" id="ARBA00022695"/>
    </source>
</evidence>
<dbReference type="AlphaFoldDB" id="A0A512HA75"/>
<evidence type="ECO:0000256" key="3">
    <source>
        <dbReference type="ARBA" id="ARBA00009014"/>
    </source>
</evidence>
<dbReference type="GO" id="GO:0004515">
    <property type="term" value="F:nicotinate-nucleotide adenylyltransferase activity"/>
    <property type="evidence" value="ECO:0007669"/>
    <property type="project" value="UniProtKB-EC"/>
</dbReference>
<dbReference type="GO" id="GO:0009435">
    <property type="term" value="P:NAD+ biosynthetic process"/>
    <property type="evidence" value="ECO:0007669"/>
    <property type="project" value="UniProtKB-UniPathway"/>
</dbReference>
<dbReference type="SUPFAM" id="SSF52374">
    <property type="entry name" value="Nucleotidylyl transferase"/>
    <property type="match status" value="1"/>
</dbReference>
<dbReference type="UniPathway" id="UPA00253">
    <property type="reaction ID" value="UER00332"/>
</dbReference>
<dbReference type="InterPro" id="IPR014729">
    <property type="entry name" value="Rossmann-like_a/b/a_fold"/>
</dbReference>
<evidence type="ECO:0000256" key="8">
    <source>
        <dbReference type="ARBA" id="ARBA00022741"/>
    </source>
</evidence>
<dbReference type="Proteomes" id="UP000321567">
    <property type="component" value="Unassembled WGS sequence"/>
</dbReference>
<dbReference type="InterPro" id="IPR005248">
    <property type="entry name" value="NadD/NMNAT"/>
</dbReference>
<feature type="domain" description="Cytidyltransferase-like" evidence="15">
    <location>
        <begin position="22"/>
        <end position="203"/>
    </location>
</feature>
<evidence type="ECO:0000256" key="4">
    <source>
        <dbReference type="ARBA" id="ARBA00012389"/>
    </source>
</evidence>
<accession>A0A512HA75</accession>
<dbReference type="NCBIfam" id="NF000843">
    <property type="entry name" value="PRK00071.2-2"/>
    <property type="match status" value="1"/>
</dbReference>
<comment type="pathway">
    <text evidence="2">Cofactor biosynthesis; NAD(+) biosynthesis; deamido-NAD(+) from nicotinate D-ribonucleotide: step 1/1.</text>
</comment>
<keyword evidence="5" id="KW-0662">Pyridine nucleotide biosynthesis</keyword>
<evidence type="ECO:0000256" key="14">
    <source>
        <dbReference type="ARBA" id="ARBA00048721"/>
    </source>
</evidence>
<evidence type="ECO:0000256" key="1">
    <source>
        <dbReference type="ARBA" id="ARBA00002324"/>
    </source>
</evidence>
<comment type="function">
    <text evidence="1">Catalyzes the reversible adenylation of nicotinate mononucleotide (NaMN) to nicotinic acid adenine dinucleotide (NaAD).</text>
</comment>
<protein>
    <recommendedName>
        <fullName evidence="4">nicotinate-nucleotide adenylyltransferase</fullName>
        <ecNumber evidence="4">2.7.7.18</ecNumber>
    </recommendedName>
    <alternativeName>
        <fullName evidence="13">Deamido-NAD(+) diphosphorylase</fullName>
    </alternativeName>
    <alternativeName>
        <fullName evidence="12">Deamido-NAD(+) pyrophosphorylase</fullName>
    </alternativeName>
    <alternativeName>
        <fullName evidence="11">Nicotinate mononucleotide adenylyltransferase</fullName>
    </alternativeName>
</protein>